<feature type="non-terminal residue" evidence="1">
    <location>
        <position position="1"/>
    </location>
</feature>
<sequence length="53" mass="6100">SQILEIAEAFAQTFRTCEYHCRTLNDAQTSLLPRSELALFLVQDHPHPSRKSE</sequence>
<keyword evidence="2" id="KW-1185">Reference proteome</keyword>
<name>A0A195DN00_9HYME</name>
<gene>
    <name evidence="1" type="ORF">ALC57_13420</name>
</gene>
<accession>A0A195DN00</accession>
<evidence type="ECO:0000313" key="2">
    <source>
        <dbReference type="Proteomes" id="UP000078492"/>
    </source>
</evidence>
<proteinExistence type="predicted"/>
<protein>
    <submittedName>
        <fullName evidence="1">Uncharacterized protein</fullName>
    </submittedName>
</protein>
<evidence type="ECO:0000313" key="1">
    <source>
        <dbReference type="EMBL" id="KYN14253.1"/>
    </source>
</evidence>
<dbReference type="AlphaFoldDB" id="A0A195DN00"/>
<organism evidence="1 2">
    <name type="scientific">Trachymyrmex cornetzi</name>
    <dbReference type="NCBI Taxonomy" id="471704"/>
    <lineage>
        <taxon>Eukaryota</taxon>
        <taxon>Metazoa</taxon>
        <taxon>Ecdysozoa</taxon>
        <taxon>Arthropoda</taxon>
        <taxon>Hexapoda</taxon>
        <taxon>Insecta</taxon>
        <taxon>Pterygota</taxon>
        <taxon>Neoptera</taxon>
        <taxon>Endopterygota</taxon>
        <taxon>Hymenoptera</taxon>
        <taxon>Apocrita</taxon>
        <taxon>Aculeata</taxon>
        <taxon>Formicoidea</taxon>
        <taxon>Formicidae</taxon>
        <taxon>Myrmicinae</taxon>
        <taxon>Trachymyrmex</taxon>
    </lineage>
</organism>
<reference evidence="1 2" key="1">
    <citation type="submission" date="2015-09" db="EMBL/GenBank/DDBJ databases">
        <title>Trachymyrmex cornetzi WGS genome.</title>
        <authorList>
            <person name="Nygaard S."/>
            <person name="Hu H."/>
            <person name="Boomsma J."/>
            <person name="Zhang G."/>
        </authorList>
    </citation>
    <scope>NUCLEOTIDE SEQUENCE [LARGE SCALE GENOMIC DNA]</scope>
    <source>
        <strain evidence="1">Tcor2-1</strain>
        <tissue evidence="1">Whole body</tissue>
    </source>
</reference>
<dbReference type="Proteomes" id="UP000078492">
    <property type="component" value="Unassembled WGS sequence"/>
</dbReference>
<dbReference type="EMBL" id="KQ980713">
    <property type="protein sequence ID" value="KYN14253.1"/>
    <property type="molecule type" value="Genomic_DNA"/>
</dbReference>